<dbReference type="InterPro" id="IPR013467">
    <property type="entry name" value="HNH78-like"/>
</dbReference>
<dbReference type="AlphaFoldDB" id="A0A0Q0GFS5"/>
<evidence type="ECO:0000259" key="2">
    <source>
        <dbReference type="Pfam" id="PF13476"/>
    </source>
</evidence>
<dbReference type="Gene3D" id="3.40.50.300">
    <property type="entry name" value="P-loop containing nucleotide triphosphate hydrolases"/>
    <property type="match status" value="1"/>
</dbReference>
<dbReference type="PANTHER" id="PTHR43581:SF2">
    <property type="entry name" value="EXCINUCLEASE ATPASE SUBUNIT"/>
    <property type="match status" value="1"/>
</dbReference>
<dbReference type="InterPro" id="IPR027417">
    <property type="entry name" value="P-loop_NTPase"/>
</dbReference>
<comment type="caution">
    <text evidence="3">The sequence shown here is derived from an EMBL/GenBank/DDBJ whole genome shotgun (WGS) entry which is preliminary data.</text>
</comment>
<dbReference type="GO" id="GO:0006302">
    <property type="term" value="P:double-strand break repair"/>
    <property type="evidence" value="ECO:0007669"/>
    <property type="project" value="InterPro"/>
</dbReference>
<organism evidence="3 4">
    <name type="scientific">Pseudomonas syringae pv. viburni</name>
    <dbReference type="NCBI Taxonomy" id="251703"/>
    <lineage>
        <taxon>Bacteria</taxon>
        <taxon>Pseudomonadati</taxon>
        <taxon>Pseudomonadota</taxon>
        <taxon>Gammaproteobacteria</taxon>
        <taxon>Pseudomonadales</taxon>
        <taxon>Pseudomonadaceae</taxon>
        <taxon>Pseudomonas</taxon>
    </lineage>
</organism>
<dbReference type="Pfam" id="PF13476">
    <property type="entry name" value="AAA_23"/>
    <property type="match status" value="1"/>
</dbReference>
<sequence length="569" mass="64071">MNLTRLCLKNYRRFAEFDIEFDPQLTVISARNGQGKTSVLEAIVAALGPFVGSFDQGMSRHIERTDARYARVGEGFESEQQFPVIISAEMSNPAKRWQRALNGPKSRTTTKEAEPLAAWGKELQLLLRSDSAISLPVVRYYSSRRLWVSHKNVSSKAILTESRTAGYEDCLSAFSTYVQLQEWMRKATLAVIQQKQQPGYEHSNLAPRLQGIRNAVNEVMAEEGWSDFHYSLTYEELSMSHADHSALPLGLLSDGVRAMITLVADLALRCSRLNGHLKEQASLQTTGIVLIDEVDLHLHPAWQQRVVASLRKAFPNIQFIVSTHSPQVLSTVKRECIRMVFQDADENWQAACPPQEVKGVESAIALNDIMGVNPIPPVAEALWVAEYTAKIENGSHEDHNGLALRKKLLDFYGAQHQVILDADRLNHFPELTFAWSNLFLACGSTQHCGHHKDRRSAPAYDPGLLIKPDEHDPEHYLYFHSSGKVLARNNLSDHENSCATETIRVFGLDNPALEGARANAVRSYRKMHDADLSEIASWSDAERDAYFRGEIEATRWLPYATTIRHFLQK</sequence>
<dbReference type="InterPro" id="IPR003959">
    <property type="entry name" value="ATPase_AAA_core"/>
</dbReference>
<reference evidence="3 4" key="1">
    <citation type="submission" date="2015-09" db="EMBL/GenBank/DDBJ databases">
        <title>Genome announcement of multiple Pseudomonas syringae strains.</title>
        <authorList>
            <person name="Thakur S."/>
            <person name="Wang P.W."/>
            <person name="Gong Y."/>
            <person name="Weir B.S."/>
            <person name="Guttman D.S."/>
        </authorList>
    </citation>
    <scope>NUCLEOTIDE SEQUENCE [LARGE SCALE GENOMIC DNA]</scope>
    <source>
        <strain evidence="3 4">ICMP3963</strain>
    </source>
</reference>
<dbReference type="PATRIC" id="fig|251703.9.peg.3591"/>
<accession>A0A0Q0GFS5</accession>
<evidence type="ECO:0000313" key="4">
    <source>
        <dbReference type="Proteomes" id="UP000050317"/>
    </source>
</evidence>
<proteinExistence type="predicted"/>
<evidence type="ECO:0000313" key="3">
    <source>
        <dbReference type="EMBL" id="KPZ12492.1"/>
    </source>
</evidence>
<feature type="domain" description="Rad50/SbcC-type AAA" evidence="2">
    <location>
        <begin position="6"/>
        <end position="170"/>
    </location>
</feature>
<dbReference type="PANTHER" id="PTHR43581">
    <property type="entry name" value="ATP/GTP PHOSPHATASE"/>
    <property type="match status" value="1"/>
</dbReference>
<dbReference type="RefSeq" id="WP_235811307.1">
    <property type="nucleotide sequence ID" value="NZ_JYHK01000004.1"/>
</dbReference>
<dbReference type="InterPro" id="IPR051396">
    <property type="entry name" value="Bact_Antivir_Def_Nuclease"/>
</dbReference>
<dbReference type="GO" id="GO:0005524">
    <property type="term" value="F:ATP binding"/>
    <property type="evidence" value="ECO:0007669"/>
    <property type="project" value="InterPro"/>
</dbReference>
<dbReference type="Proteomes" id="UP000050317">
    <property type="component" value="Unassembled WGS sequence"/>
</dbReference>
<protein>
    <submittedName>
        <fullName evidence="3">ATP binding protein</fullName>
    </submittedName>
</protein>
<name>A0A0Q0GFS5_9PSED</name>
<dbReference type="Pfam" id="PF13304">
    <property type="entry name" value="AAA_21"/>
    <property type="match status" value="1"/>
</dbReference>
<dbReference type="SUPFAM" id="SSF52540">
    <property type="entry name" value="P-loop containing nucleoside triphosphate hydrolases"/>
    <property type="match status" value="1"/>
</dbReference>
<dbReference type="InterPro" id="IPR038729">
    <property type="entry name" value="Rad50/SbcC_AAA"/>
</dbReference>
<evidence type="ECO:0000259" key="1">
    <source>
        <dbReference type="Pfam" id="PF13304"/>
    </source>
</evidence>
<dbReference type="GO" id="GO:0016887">
    <property type="term" value="F:ATP hydrolysis activity"/>
    <property type="evidence" value="ECO:0007669"/>
    <property type="project" value="InterPro"/>
</dbReference>
<dbReference type="EMBL" id="LJRR01000317">
    <property type="protein sequence ID" value="KPZ12492.1"/>
    <property type="molecule type" value="Genomic_DNA"/>
</dbReference>
<dbReference type="NCBIfam" id="TIGR02646">
    <property type="entry name" value="retron system putative HNH endonuclease"/>
    <property type="match status" value="1"/>
</dbReference>
<feature type="domain" description="ATPase AAA-type core" evidence="1">
    <location>
        <begin position="246"/>
        <end position="330"/>
    </location>
</feature>
<gene>
    <name evidence="3" type="ORF">ALO40_02571</name>
</gene>